<accession>A0ABT6C4T0</accession>
<evidence type="ECO:0000256" key="1">
    <source>
        <dbReference type="SAM" id="MobiDB-lite"/>
    </source>
</evidence>
<sequence length="313" mass="32186">MSRPEGPGSDDARGIDKLFPTDDPDATHTDLPRVAKMPAAPSQPTEPGGYARGAGGQWPEPPADSTEPFRPVRQHEPAAHAARTQTAPHAYDVSGAPTYDGHVEQPGYADERPAQQTRPAYVGGGYDGRQYDGPEYVEDETPRGRGGLLGPIAVIALSVIALGAAFLFTRGGGDENAQTPPPLPSATAPANQQSPTTDSGQAGPVPTSPSPTPWTQSSTPPPATSSTAPSPSSTAAGQLPRGVKVCGPNVGASRSTTCPFAQNVAAAVAGHPRTGSFTVNAHSEATKKDYVMHCNGGQVTVCRGGKRAVVYIV</sequence>
<dbReference type="RefSeq" id="WP_277191512.1">
    <property type="nucleotide sequence ID" value="NZ_JAROAV010000023.1"/>
</dbReference>
<proteinExistence type="predicted"/>
<evidence type="ECO:0000313" key="3">
    <source>
        <dbReference type="EMBL" id="MDF8263885.1"/>
    </source>
</evidence>
<protein>
    <recommendedName>
        <fullName evidence="5">Serine/threonine protein kinase</fullName>
    </recommendedName>
</protein>
<gene>
    <name evidence="3" type="ORF">P4R38_06485</name>
</gene>
<feature type="compositionally biased region" description="Basic and acidic residues" evidence="1">
    <location>
        <begin position="10"/>
        <end position="33"/>
    </location>
</feature>
<feature type="compositionally biased region" description="Polar residues" evidence="1">
    <location>
        <begin position="191"/>
        <end position="200"/>
    </location>
</feature>
<organism evidence="3 4">
    <name type="scientific">Luteipulveratus flavus</name>
    <dbReference type="NCBI Taxonomy" id="3031728"/>
    <lineage>
        <taxon>Bacteria</taxon>
        <taxon>Bacillati</taxon>
        <taxon>Actinomycetota</taxon>
        <taxon>Actinomycetes</taxon>
        <taxon>Micrococcales</taxon>
        <taxon>Dermacoccaceae</taxon>
        <taxon>Luteipulveratus</taxon>
    </lineage>
</organism>
<keyword evidence="2" id="KW-0472">Membrane</keyword>
<keyword evidence="4" id="KW-1185">Reference proteome</keyword>
<feature type="region of interest" description="Disordered" evidence="1">
    <location>
        <begin position="1"/>
        <end position="142"/>
    </location>
</feature>
<feature type="region of interest" description="Disordered" evidence="1">
    <location>
        <begin position="173"/>
        <end position="240"/>
    </location>
</feature>
<keyword evidence="2" id="KW-0812">Transmembrane</keyword>
<comment type="caution">
    <text evidence="3">The sequence shown here is derived from an EMBL/GenBank/DDBJ whole genome shotgun (WGS) entry which is preliminary data.</text>
</comment>
<evidence type="ECO:0000256" key="2">
    <source>
        <dbReference type="SAM" id="Phobius"/>
    </source>
</evidence>
<dbReference type="EMBL" id="JAROAV010000023">
    <property type="protein sequence ID" value="MDF8263885.1"/>
    <property type="molecule type" value="Genomic_DNA"/>
</dbReference>
<feature type="compositionally biased region" description="Low complexity" evidence="1">
    <location>
        <begin position="213"/>
        <end position="236"/>
    </location>
</feature>
<evidence type="ECO:0000313" key="4">
    <source>
        <dbReference type="Proteomes" id="UP001528912"/>
    </source>
</evidence>
<name>A0ABT6C4T0_9MICO</name>
<reference evidence="3 4" key="1">
    <citation type="submission" date="2023-03" db="EMBL/GenBank/DDBJ databases">
        <title>YIM 133296 draft genome.</title>
        <authorList>
            <person name="Xiong L."/>
        </authorList>
    </citation>
    <scope>NUCLEOTIDE SEQUENCE [LARGE SCALE GENOMIC DNA]</scope>
    <source>
        <strain evidence="3 4">YIM 133296</strain>
    </source>
</reference>
<dbReference type="Proteomes" id="UP001528912">
    <property type="component" value="Unassembled WGS sequence"/>
</dbReference>
<evidence type="ECO:0008006" key="5">
    <source>
        <dbReference type="Google" id="ProtNLM"/>
    </source>
</evidence>
<feature type="transmembrane region" description="Helical" evidence="2">
    <location>
        <begin position="148"/>
        <end position="168"/>
    </location>
</feature>
<keyword evidence="2" id="KW-1133">Transmembrane helix</keyword>